<evidence type="ECO:0000313" key="4">
    <source>
        <dbReference type="Proteomes" id="UP001295423"/>
    </source>
</evidence>
<feature type="compositionally biased region" description="Acidic residues" evidence="1">
    <location>
        <begin position="87"/>
        <end position="104"/>
    </location>
</feature>
<organism evidence="3 4">
    <name type="scientific">Cylindrotheca closterium</name>
    <dbReference type="NCBI Taxonomy" id="2856"/>
    <lineage>
        <taxon>Eukaryota</taxon>
        <taxon>Sar</taxon>
        <taxon>Stramenopiles</taxon>
        <taxon>Ochrophyta</taxon>
        <taxon>Bacillariophyta</taxon>
        <taxon>Bacillariophyceae</taxon>
        <taxon>Bacillariophycidae</taxon>
        <taxon>Bacillariales</taxon>
        <taxon>Bacillariaceae</taxon>
        <taxon>Cylindrotheca</taxon>
    </lineage>
</organism>
<dbReference type="PANTHER" id="PTHR43336">
    <property type="entry name" value="OXYGEN SENSOR HISTIDINE KINASE RESPONSE REGULATOR DEVS/DOSS"/>
    <property type="match status" value="1"/>
</dbReference>
<gene>
    <name evidence="3" type="ORF">CYCCA115_LOCUS8863</name>
</gene>
<feature type="transmembrane region" description="Helical" evidence="2">
    <location>
        <begin position="483"/>
        <end position="504"/>
    </location>
</feature>
<dbReference type="Proteomes" id="UP001295423">
    <property type="component" value="Unassembled WGS sequence"/>
</dbReference>
<dbReference type="Gene3D" id="3.30.70.1230">
    <property type="entry name" value="Nucleotide cyclase"/>
    <property type="match status" value="1"/>
</dbReference>
<feature type="compositionally biased region" description="Acidic residues" evidence="1">
    <location>
        <begin position="25"/>
        <end position="41"/>
    </location>
</feature>
<keyword evidence="2" id="KW-0472">Membrane</keyword>
<evidence type="ECO:0000256" key="2">
    <source>
        <dbReference type="SAM" id="Phobius"/>
    </source>
</evidence>
<feature type="transmembrane region" description="Helical" evidence="2">
    <location>
        <begin position="915"/>
        <end position="935"/>
    </location>
</feature>
<feature type="compositionally biased region" description="Basic residues" evidence="1">
    <location>
        <begin position="1126"/>
        <end position="1146"/>
    </location>
</feature>
<keyword evidence="4" id="KW-1185">Reference proteome</keyword>
<dbReference type="PANTHER" id="PTHR43336:SF3">
    <property type="entry name" value="GUANYLATE CYCLASE DOMAIN-CONTAINING PROTEIN"/>
    <property type="match status" value="1"/>
</dbReference>
<evidence type="ECO:0000313" key="3">
    <source>
        <dbReference type="EMBL" id="CAJ1944389.1"/>
    </source>
</evidence>
<accession>A0AAD2CV47</accession>
<dbReference type="EMBL" id="CAKOGP040001224">
    <property type="protein sequence ID" value="CAJ1944389.1"/>
    <property type="molecule type" value="Genomic_DNA"/>
</dbReference>
<evidence type="ECO:0008006" key="5">
    <source>
        <dbReference type="Google" id="ProtNLM"/>
    </source>
</evidence>
<feature type="region of interest" description="Disordered" evidence="1">
    <location>
        <begin position="85"/>
        <end position="110"/>
    </location>
</feature>
<comment type="caution">
    <text evidence="3">The sequence shown here is derived from an EMBL/GenBank/DDBJ whole genome shotgun (WGS) entry which is preliminary data.</text>
</comment>
<dbReference type="InterPro" id="IPR029787">
    <property type="entry name" value="Nucleotide_cyclase"/>
</dbReference>
<feature type="compositionally biased region" description="Polar residues" evidence="1">
    <location>
        <begin position="195"/>
        <end position="216"/>
    </location>
</feature>
<protein>
    <recommendedName>
        <fullName evidence="5">Guanylate cyclase domain-containing protein</fullName>
    </recommendedName>
</protein>
<sequence>MPQRRRSSLIDQMAMVAANQPFMEDISEGSNDDDDDDDGVEDGVMASTDNDTVGETEMVFNTELDDGSNEYSIDLVDSQGESVSMMDFEDSDDNDDDGDDDDNDERNTLDYDTTNTALLGMGGMGMGGNGTSFRARPSFRSEGMNMNSQGPPIDYASLMYGPGEGGLGARSSSAEASLGGMGGSRVERRRPLSISVPSSAANSDVESGGPQQRRTSNRIIHAIGEEGSSKPSGNSILSFARRASRKASTTTSSLGSDKFGSAIEKLKNNDSNSEWESVAAAVAVVQEGERRATNTNKSRLNQFSAGDTVLVFLTLLNVTNSEDPKDTFTIAAVNKFGFPDGEGKTDDEKRGPYNFVLATVKQLHFEEDDRYYTVVRADTGSEQRADSGWMEPLTDPAGQEAARRAAKKTIRSQSNDDVELADDGGYIQDVVTWIVDAIVYPFFYFTNTILPGWRKLRLTAKVRVSQLLYGDSPFACRVRVTGINLLVLCSLIFLFLEVANLAFLPPDFDAQISLVVIVAWACLVIELLLEILIRPLDYNDLMDSDKAFSPTTARHISFFHIFFEAIALATFVPELWCTIRHDEVCDKQGLFSRSRSTMDAVLGQSPSKVMLGRTLMGITAFRFFGVVRHWKQALINDTYQSVKSSNGLKRFTRASAGDSVSSFSTLISKRKSKGSKKNDDELDRSRHGEKDDDTKRSSTEDDERLKNAATIGTALMVVNSQRALVLLTSIVLILPLLISRVKTNSISTDLTRVLQANNVQALDTEDCDYLKSAVDSWLSIAMVPQPESFVKSHEDTFVLWAQVLPVRCDWQREDGIITHCDNNTLFEQGHQEACELWDDTLQWGSFSDEQMKGWELEEKVDTVRSNLAQEMNLRMPAIQWKCLFGLESVPCNVGSSSEAEYSVTVYYNNHPTVSLANTSLFFLLLGILILGLYSLSALRSDAIRLVLDPLQRMLKIVLQYADNPLSHNVMRSGSKTDDDDMTQIDAKEIGNYETEQLISAITKIADLLRKCWGIAGAGIISSNLARTVDGKTVVFNPTVPGKRVYALFGFVAINGFSDQLRRLDRDVMILINDVARVVHDEVYRWALGDHGQCNKNLGPAFLMVFRIGDFSEVHKKKQVATEKLFRSNKGKRTSGKTGLRNRRSGRSARSSNRGGDAQIDLASLPGIQGFTDRALLGMLKSFAGIHRDKNLYVWQSDFRLSDGVGKYCVDIIYGMDAGWAVEGAVGSEYKIDATYLSPHVNMASRMMSATKQYGVTILLSKAVEELLSKNCRKKLRHLDTVYVKGSNVKQQIFTYDARHEGVDFFLIERSPSQADIDAEAYTPNVWDHDQDVKAMRQHISEDFLEAFNMGVKEYLGGNWTEAYSLLEEADNKLIANIIDEGYLELDPDEFPGDIFDRNNKNEELVRLRHDLGDGACRVLMSYMKGRNLTAPPDWDGVRKLSSK</sequence>
<name>A0AAD2CV47_9STRA</name>
<feature type="region of interest" description="Disordered" evidence="1">
    <location>
        <begin position="166"/>
        <end position="216"/>
    </location>
</feature>
<evidence type="ECO:0000256" key="1">
    <source>
        <dbReference type="SAM" id="MobiDB-lite"/>
    </source>
</evidence>
<feature type="compositionally biased region" description="Basic and acidic residues" evidence="1">
    <location>
        <begin position="676"/>
        <end position="704"/>
    </location>
</feature>
<reference evidence="3" key="1">
    <citation type="submission" date="2023-08" db="EMBL/GenBank/DDBJ databases">
        <authorList>
            <person name="Audoor S."/>
            <person name="Bilcke G."/>
        </authorList>
    </citation>
    <scope>NUCLEOTIDE SEQUENCE</scope>
</reference>
<feature type="region of interest" description="Disordered" evidence="1">
    <location>
        <begin position="671"/>
        <end position="704"/>
    </location>
</feature>
<feature type="region of interest" description="Disordered" evidence="1">
    <location>
        <begin position="1125"/>
        <end position="1157"/>
    </location>
</feature>
<feature type="region of interest" description="Disordered" evidence="1">
    <location>
        <begin position="1"/>
        <end position="54"/>
    </location>
</feature>
<keyword evidence="2" id="KW-1133">Transmembrane helix</keyword>
<keyword evidence="2" id="KW-0812">Transmembrane</keyword>
<feature type="transmembrane region" description="Helical" evidence="2">
    <location>
        <begin position="510"/>
        <end position="533"/>
    </location>
</feature>
<proteinExistence type="predicted"/>
<dbReference type="SUPFAM" id="SSF55073">
    <property type="entry name" value="Nucleotide cyclase"/>
    <property type="match status" value="1"/>
</dbReference>